<dbReference type="AlphaFoldDB" id="A0A251TDQ7"/>
<dbReference type="EMBL" id="CM007900">
    <property type="protein sequence ID" value="OTG08071.1"/>
    <property type="molecule type" value="Genomic_DNA"/>
</dbReference>
<reference evidence="2 4" key="1">
    <citation type="journal article" date="2017" name="Nature">
        <title>The sunflower genome provides insights into oil metabolism, flowering and Asterid evolution.</title>
        <authorList>
            <person name="Badouin H."/>
            <person name="Gouzy J."/>
            <person name="Grassa C.J."/>
            <person name="Murat F."/>
            <person name="Staton S.E."/>
            <person name="Cottret L."/>
            <person name="Lelandais-Briere C."/>
            <person name="Owens G.L."/>
            <person name="Carrere S."/>
            <person name="Mayjonade B."/>
            <person name="Legrand L."/>
            <person name="Gill N."/>
            <person name="Kane N.C."/>
            <person name="Bowers J.E."/>
            <person name="Hubner S."/>
            <person name="Bellec A."/>
            <person name="Berard A."/>
            <person name="Berges H."/>
            <person name="Blanchet N."/>
            <person name="Boniface M.C."/>
            <person name="Brunel D."/>
            <person name="Catrice O."/>
            <person name="Chaidir N."/>
            <person name="Claudel C."/>
            <person name="Donnadieu C."/>
            <person name="Faraut T."/>
            <person name="Fievet G."/>
            <person name="Helmstetter N."/>
            <person name="King M."/>
            <person name="Knapp S.J."/>
            <person name="Lai Z."/>
            <person name="Le Paslier M.C."/>
            <person name="Lippi Y."/>
            <person name="Lorenzon L."/>
            <person name="Mandel J.R."/>
            <person name="Marage G."/>
            <person name="Marchand G."/>
            <person name="Marquand E."/>
            <person name="Bret-Mestries E."/>
            <person name="Morien E."/>
            <person name="Nambeesan S."/>
            <person name="Nguyen T."/>
            <person name="Pegot-Espagnet P."/>
            <person name="Pouilly N."/>
            <person name="Raftis F."/>
            <person name="Sallet E."/>
            <person name="Schiex T."/>
            <person name="Thomas J."/>
            <person name="Vandecasteele C."/>
            <person name="Vares D."/>
            <person name="Vear F."/>
            <person name="Vautrin S."/>
            <person name="Crespi M."/>
            <person name="Mangin B."/>
            <person name="Burke J.M."/>
            <person name="Salse J."/>
            <person name="Munos S."/>
            <person name="Vincourt P."/>
            <person name="Rieseberg L.H."/>
            <person name="Langlade N.B."/>
        </authorList>
    </citation>
    <scope>NUCLEOTIDE SEQUENCE [LARGE SCALE GENOMIC DNA]</scope>
    <source>
        <strain evidence="4">cv. SF193</strain>
        <tissue evidence="2">Leaves</tissue>
    </source>
</reference>
<reference evidence="3" key="2">
    <citation type="submission" date="2017-02" db="EMBL/GenBank/DDBJ databases">
        <title>Sunflower complete genome.</title>
        <authorList>
            <person name="Langlade N."/>
            <person name="Munos S."/>
        </authorList>
    </citation>
    <scope>NUCLEOTIDE SEQUENCE [LARGE SCALE GENOMIC DNA]</scope>
    <source>
        <tissue evidence="3">Leaves</tissue>
    </source>
</reference>
<evidence type="ECO:0000313" key="3">
    <source>
        <dbReference type="EMBL" id="OTG08071.1"/>
    </source>
</evidence>
<dbReference type="EMBL" id="MNCJ02000326">
    <property type="protein sequence ID" value="KAF5781644.1"/>
    <property type="molecule type" value="Genomic_DNA"/>
</dbReference>
<sequence>MSCLFQSCLFQIPYIHSYHYKPKPKPTPITTFVHLLRSSPSQYISDHHLRSPSHHLRLPSPIGISFVLRHRDTGRETKKAEMEGGRKNDLKSSPLVAGVGDEARGVYNSPEVSETKPEASATCRR</sequence>
<dbReference type="InParanoid" id="A0A251TDQ7"/>
<feature type="region of interest" description="Disordered" evidence="1">
    <location>
        <begin position="76"/>
        <end position="95"/>
    </location>
</feature>
<feature type="region of interest" description="Disordered" evidence="1">
    <location>
        <begin position="101"/>
        <end position="125"/>
    </location>
</feature>
<reference evidence="2" key="3">
    <citation type="submission" date="2020-06" db="EMBL/GenBank/DDBJ databases">
        <title>Helianthus annuus Genome sequencing and assembly Release 2.</title>
        <authorList>
            <person name="Gouzy J."/>
            <person name="Langlade N."/>
            <person name="Munos S."/>
        </authorList>
    </citation>
    <scope>NUCLEOTIDE SEQUENCE</scope>
    <source>
        <tissue evidence="2">Leaves</tissue>
    </source>
</reference>
<dbReference type="Gramene" id="mRNA:HanXRQr2_Chr11g0486181">
    <property type="protein sequence ID" value="CDS:HanXRQr2_Chr11g0486181.1"/>
    <property type="gene ID" value="HanXRQr2_Chr11g0486181"/>
</dbReference>
<protein>
    <submittedName>
        <fullName evidence="3">Uncharacterized protein</fullName>
    </submittedName>
</protein>
<dbReference type="Proteomes" id="UP000215914">
    <property type="component" value="Chromosome 11"/>
</dbReference>
<accession>A0A251TDQ7</accession>
<evidence type="ECO:0000313" key="4">
    <source>
        <dbReference type="Proteomes" id="UP000215914"/>
    </source>
</evidence>
<name>A0A251TDQ7_HELAN</name>
<evidence type="ECO:0000256" key="1">
    <source>
        <dbReference type="SAM" id="MobiDB-lite"/>
    </source>
</evidence>
<feature type="compositionally biased region" description="Basic and acidic residues" evidence="1">
    <location>
        <begin position="76"/>
        <end position="90"/>
    </location>
</feature>
<proteinExistence type="predicted"/>
<keyword evidence="4" id="KW-1185">Reference proteome</keyword>
<evidence type="ECO:0000313" key="2">
    <source>
        <dbReference type="EMBL" id="KAF5781644.1"/>
    </source>
</evidence>
<organism evidence="3 4">
    <name type="scientific">Helianthus annuus</name>
    <name type="common">Common sunflower</name>
    <dbReference type="NCBI Taxonomy" id="4232"/>
    <lineage>
        <taxon>Eukaryota</taxon>
        <taxon>Viridiplantae</taxon>
        <taxon>Streptophyta</taxon>
        <taxon>Embryophyta</taxon>
        <taxon>Tracheophyta</taxon>
        <taxon>Spermatophyta</taxon>
        <taxon>Magnoliopsida</taxon>
        <taxon>eudicotyledons</taxon>
        <taxon>Gunneridae</taxon>
        <taxon>Pentapetalae</taxon>
        <taxon>asterids</taxon>
        <taxon>campanulids</taxon>
        <taxon>Asterales</taxon>
        <taxon>Asteraceae</taxon>
        <taxon>Asteroideae</taxon>
        <taxon>Heliantheae alliance</taxon>
        <taxon>Heliantheae</taxon>
        <taxon>Helianthus</taxon>
    </lineage>
</organism>
<gene>
    <name evidence="3" type="ORF">HannXRQ_Chr11g0337531</name>
    <name evidence="2" type="ORF">HanXRQr2_Chr11g0486181</name>
</gene>